<dbReference type="AlphaFoldDB" id="A0A5C6RRL8"/>
<dbReference type="GO" id="GO:0005886">
    <property type="term" value="C:plasma membrane"/>
    <property type="evidence" value="ECO:0007669"/>
    <property type="project" value="UniProtKB-SubCell"/>
</dbReference>
<evidence type="ECO:0000256" key="6">
    <source>
        <dbReference type="SAM" id="Phobius"/>
    </source>
</evidence>
<organism evidence="7 8">
    <name type="scientific">Vicingus serpentipes</name>
    <dbReference type="NCBI Taxonomy" id="1926625"/>
    <lineage>
        <taxon>Bacteria</taxon>
        <taxon>Pseudomonadati</taxon>
        <taxon>Bacteroidota</taxon>
        <taxon>Flavobacteriia</taxon>
        <taxon>Flavobacteriales</taxon>
        <taxon>Vicingaceae</taxon>
        <taxon>Vicingus</taxon>
    </lineage>
</organism>
<dbReference type="OrthoDB" id="1493331at2"/>
<feature type="transmembrane region" description="Helical" evidence="6">
    <location>
        <begin position="52"/>
        <end position="69"/>
    </location>
</feature>
<feature type="transmembrane region" description="Helical" evidence="6">
    <location>
        <begin position="90"/>
        <end position="112"/>
    </location>
</feature>
<evidence type="ECO:0000256" key="4">
    <source>
        <dbReference type="ARBA" id="ARBA00022989"/>
    </source>
</evidence>
<keyword evidence="8" id="KW-1185">Reference proteome</keyword>
<dbReference type="PANTHER" id="PTHR37693">
    <property type="entry name" value="PHOSPHATIDYLGLYCEROL LYSYLTRANSFERASE"/>
    <property type="match status" value="1"/>
</dbReference>
<feature type="transmembrane region" description="Helical" evidence="6">
    <location>
        <begin position="237"/>
        <end position="265"/>
    </location>
</feature>
<evidence type="ECO:0000256" key="1">
    <source>
        <dbReference type="ARBA" id="ARBA00004651"/>
    </source>
</evidence>
<dbReference type="EMBL" id="VOOS01000004">
    <property type="protein sequence ID" value="TXB64604.1"/>
    <property type="molecule type" value="Genomic_DNA"/>
</dbReference>
<evidence type="ECO:0000256" key="3">
    <source>
        <dbReference type="ARBA" id="ARBA00022692"/>
    </source>
</evidence>
<proteinExistence type="predicted"/>
<dbReference type="RefSeq" id="WP_147100741.1">
    <property type="nucleotide sequence ID" value="NZ_VOOS01000004.1"/>
</dbReference>
<dbReference type="Proteomes" id="UP000321721">
    <property type="component" value="Unassembled WGS sequence"/>
</dbReference>
<dbReference type="InterPro" id="IPR022791">
    <property type="entry name" value="L-PG_synthase/AglD"/>
</dbReference>
<gene>
    <name evidence="7" type="ORF">FRY74_09135</name>
</gene>
<keyword evidence="3 6" id="KW-0812">Transmembrane</keyword>
<keyword evidence="2" id="KW-1003">Cell membrane</keyword>
<feature type="transmembrane region" description="Helical" evidence="6">
    <location>
        <begin position="12"/>
        <end position="32"/>
    </location>
</feature>
<feature type="transmembrane region" description="Helical" evidence="6">
    <location>
        <begin position="171"/>
        <end position="192"/>
    </location>
</feature>
<evidence type="ECO:0000313" key="7">
    <source>
        <dbReference type="EMBL" id="TXB64604.1"/>
    </source>
</evidence>
<keyword evidence="4 6" id="KW-1133">Transmembrane helix</keyword>
<keyword evidence="5 6" id="KW-0472">Membrane</keyword>
<accession>A0A5C6RRL8</accession>
<reference evidence="7 8" key="1">
    <citation type="submission" date="2019-08" db="EMBL/GenBank/DDBJ databases">
        <title>Genome of Vicingus serpentipes NCIMB 15042.</title>
        <authorList>
            <person name="Bowman J.P."/>
        </authorList>
    </citation>
    <scope>NUCLEOTIDE SEQUENCE [LARGE SCALE GENOMIC DNA]</scope>
    <source>
        <strain evidence="7 8">NCIMB 15042</strain>
    </source>
</reference>
<comment type="caution">
    <text evidence="7">The sequence shown here is derived from an EMBL/GenBank/DDBJ whole genome shotgun (WGS) entry which is preliminary data.</text>
</comment>
<dbReference type="Pfam" id="PF03706">
    <property type="entry name" value="LPG_synthase_TM"/>
    <property type="match status" value="1"/>
</dbReference>
<protein>
    <submittedName>
        <fullName evidence="7">Flippase-like domain-containing protein</fullName>
    </submittedName>
</protein>
<evidence type="ECO:0000313" key="8">
    <source>
        <dbReference type="Proteomes" id="UP000321721"/>
    </source>
</evidence>
<comment type="subcellular location">
    <subcellularLocation>
        <location evidence="1">Cell membrane</location>
        <topology evidence="1">Multi-pass membrane protein</topology>
    </subcellularLocation>
</comment>
<dbReference type="NCBIfam" id="TIGR00374">
    <property type="entry name" value="flippase-like domain"/>
    <property type="match status" value="1"/>
</dbReference>
<feature type="transmembrane region" description="Helical" evidence="6">
    <location>
        <begin position="308"/>
        <end position="337"/>
    </location>
</feature>
<evidence type="ECO:0000256" key="5">
    <source>
        <dbReference type="ARBA" id="ARBA00023136"/>
    </source>
</evidence>
<dbReference type="PANTHER" id="PTHR37693:SF1">
    <property type="entry name" value="INTEGRAL MEMBRANE PROTEIN"/>
    <property type="match status" value="1"/>
</dbReference>
<feature type="transmembrane region" description="Helical" evidence="6">
    <location>
        <begin position="124"/>
        <end position="150"/>
    </location>
</feature>
<name>A0A5C6RRL8_9FLAO</name>
<evidence type="ECO:0000256" key="2">
    <source>
        <dbReference type="ARBA" id="ARBA00022475"/>
    </source>
</evidence>
<sequence length="345" mass="39389">MSKSNKVTDLFSAKRIAIPIAIGFLVAGYMLWDKTNWKSLQQIDWTYEMFGWLLVAVLMMVIRDLAYMYRIKVLTENVLSWRKSFDVIMLWEFASSITPSVVGGSGVAMFILNKEGISLGKSTAVVMVTALLDELFYVIMVPLVILLIGTQHLFPIELSKTVFGITLSTKEIFMVGYVFILFLVTLIFYGVFVNPQRLKNSLVKLFSIKILRKWQIKIEKLGDDLIQTSAELKNKSFLFWVKAFGATIFSWTARFWVVNFLILAFTDVSSHFLIYGRQLVMWVILLISPTPGGTGVAEFAFNGFLQDFIPIGLAGLLVVLWRLISYYPYLFIGAFVLPKWIKRIN</sequence>